<accession>A0ABR7JR08</accession>
<evidence type="ECO:0000313" key="2">
    <source>
        <dbReference type="EMBL" id="MBC5997056.1"/>
    </source>
</evidence>
<dbReference type="RefSeq" id="WP_153972214.1">
    <property type="nucleotide sequence ID" value="NZ_JACRWE010000004.1"/>
</dbReference>
<evidence type="ECO:0000259" key="1">
    <source>
        <dbReference type="Pfam" id="PF14344"/>
    </source>
</evidence>
<dbReference type="Proteomes" id="UP000609849">
    <property type="component" value="Unassembled WGS sequence"/>
</dbReference>
<organism evidence="2 3">
    <name type="scientific">Romboutsia faecis</name>
    <dbReference type="NCBI Taxonomy" id="2764597"/>
    <lineage>
        <taxon>Bacteria</taxon>
        <taxon>Bacillati</taxon>
        <taxon>Bacillota</taxon>
        <taxon>Clostridia</taxon>
        <taxon>Peptostreptococcales</taxon>
        <taxon>Peptostreptococcaceae</taxon>
        <taxon>Romboutsia</taxon>
    </lineage>
</organism>
<keyword evidence="3" id="KW-1185">Reference proteome</keyword>
<gene>
    <name evidence="2" type="ORF">H8923_09805</name>
</gene>
<dbReference type="Pfam" id="PF14344">
    <property type="entry name" value="DUF4397"/>
    <property type="match status" value="1"/>
</dbReference>
<dbReference type="EMBL" id="JACRWE010000004">
    <property type="protein sequence ID" value="MBC5997056.1"/>
    <property type="molecule type" value="Genomic_DNA"/>
</dbReference>
<feature type="domain" description="DUF4397" evidence="1">
    <location>
        <begin position="9"/>
        <end position="124"/>
    </location>
</feature>
<name>A0ABR7JR08_9FIRM</name>
<protein>
    <submittedName>
        <fullName evidence="2">DUF4397 domain-containing protein</fullName>
    </submittedName>
</protein>
<proteinExistence type="predicted"/>
<sequence>MRQWNKEYSLVRFLHAVPEGEDVDIYINNIPFYKGLEFTEFSPYVYVPQGNYTVTIYLEDTQENPLVNERIDVSVNQLVTIAITGEGEDVKLLPIVEETEVVSGSNAKVRVVHLSPNAPSVNITADNQELFADVKYRDVTPYIAIPAKEYTVNVEESRTNRLMRQNQVTVNPGRIYTFYAVGNIPNVQILQSLDGATFMN</sequence>
<reference evidence="2 3" key="1">
    <citation type="submission" date="2020-08" db="EMBL/GenBank/DDBJ databases">
        <authorList>
            <person name="Liu C."/>
            <person name="Sun Q."/>
        </authorList>
    </citation>
    <scope>NUCLEOTIDE SEQUENCE [LARGE SCALE GENOMIC DNA]</scope>
    <source>
        <strain evidence="2 3">NSJ-18</strain>
    </source>
</reference>
<evidence type="ECO:0000313" key="3">
    <source>
        <dbReference type="Proteomes" id="UP000609849"/>
    </source>
</evidence>
<comment type="caution">
    <text evidence="2">The sequence shown here is derived from an EMBL/GenBank/DDBJ whole genome shotgun (WGS) entry which is preliminary data.</text>
</comment>
<dbReference type="InterPro" id="IPR025510">
    <property type="entry name" value="DUF4397"/>
</dbReference>